<feature type="compositionally biased region" description="Polar residues" evidence="11">
    <location>
        <begin position="613"/>
        <end position="625"/>
    </location>
</feature>
<dbReference type="PANTHER" id="PTHR24346">
    <property type="entry name" value="MAP/MICROTUBULE AFFINITY-REGULATING KINASE"/>
    <property type="match status" value="1"/>
</dbReference>
<dbReference type="PROSITE" id="PS00108">
    <property type="entry name" value="PROTEIN_KINASE_ST"/>
    <property type="match status" value="1"/>
</dbReference>
<dbReference type="InterPro" id="IPR028375">
    <property type="entry name" value="KA1/Ssp2_C"/>
</dbReference>
<evidence type="ECO:0000313" key="15">
    <source>
        <dbReference type="Proteomes" id="UP000310066"/>
    </source>
</evidence>
<evidence type="ECO:0000256" key="9">
    <source>
        <dbReference type="ARBA" id="ARBA00048679"/>
    </source>
</evidence>
<dbReference type="GO" id="GO:0000226">
    <property type="term" value="P:microtubule cytoskeleton organization"/>
    <property type="evidence" value="ECO:0007669"/>
    <property type="project" value="TreeGrafter"/>
</dbReference>
<dbReference type="InterPro" id="IPR001772">
    <property type="entry name" value="KA1_dom"/>
</dbReference>
<dbReference type="OrthoDB" id="1928777at2759"/>
<name>A0A4U0V4D9_9PEZI</name>
<keyword evidence="3" id="KW-0723">Serine/threonine-protein kinase</keyword>
<feature type="compositionally biased region" description="Low complexity" evidence="11">
    <location>
        <begin position="780"/>
        <end position="797"/>
    </location>
</feature>
<evidence type="ECO:0000256" key="11">
    <source>
        <dbReference type="SAM" id="MobiDB-lite"/>
    </source>
</evidence>
<evidence type="ECO:0000256" key="5">
    <source>
        <dbReference type="ARBA" id="ARBA00022741"/>
    </source>
</evidence>
<dbReference type="GO" id="GO:0035556">
    <property type="term" value="P:intracellular signal transduction"/>
    <property type="evidence" value="ECO:0007669"/>
    <property type="project" value="TreeGrafter"/>
</dbReference>
<feature type="domain" description="Protein kinase" evidence="12">
    <location>
        <begin position="15"/>
        <end position="297"/>
    </location>
</feature>
<dbReference type="SMART" id="SM00220">
    <property type="entry name" value="S_TKc"/>
    <property type="match status" value="1"/>
</dbReference>
<dbReference type="STRING" id="329885.A0A4U0V4D9"/>
<feature type="compositionally biased region" description="Basic and acidic residues" evidence="11">
    <location>
        <begin position="630"/>
        <end position="647"/>
    </location>
</feature>
<dbReference type="FunFam" id="1.10.510.10:FF:000571">
    <property type="entry name" value="Maternal embryonic leucine zipper kinase"/>
    <property type="match status" value="1"/>
</dbReference>
<evidence type="ECO:0000256" key="6">
    <source>
        <dbReference type="ARBA" id="ARBA00022777"/>
    </source>
</evidence>
<dbReference type="SUPFAM" id="SSF56112">
    <property type="entry name" value="Protein kinase-like (PK-like)"/>
    <property type="match status" value="1"/>
</dbReference>
<evidence type="ECO:0000256" key="4">
    <source>
        <dbReference type="ARBA" id="ARBA00022679"/>
    </source>
</evidence>
<feature type="compositionally biased region" description="Acidic residues" evidence="11">
    <location>
        <begin position="651"/>
        <end position="666"/>
    </location>
</feature>
<evidence type="ECO:0000256" key="1">
    <source>
        <dbReference type="ARBA" id="ARBA00010791"/>
    </source>
</evidence>
<dbReference type="Gene3D" id="1.10.510.10">
    <property type="entry name" value="Transferase(Phosphotransferase) domain 1"/>
    <property type="match status" value="1"/>
</dbReference>
<dbReference type="Pfam" id="PF02149">
    <property type="entry name" value="KA1"/>
    <property type="match status" value="1"/>
</dbReference>
<evidence type="ECO:0000256" key="2">
    <source>
        <dbReference type="ARBA" id="ARBA00012513"/>
    </source>
</evidence>
<evidence type="ECO:0000256" key="7">
    <source>
        <dbReference type="ARBA" id="ARBA00022840"/>
    </source>
</evidence>
<dbReference type="InterPro" id="IPR008271">
    <property type="entry name" value="Ser/Thr_kinase_AS"/>
</dbReference>
<proteinExistence type="inferred from homology"/>
<dbReference type="PANTHER" id="PTHR24346:SF82">
    <property type="entry name" value="KP78A-RELATED"/>
    <property type="match status" value="1"/>
</dbReference>
<dbReference type="PROSITE" id="PS00107">
    <property type="entry name" value="PROTEIN_KINASE_ATP"/>
    <property type="match status" value="1"/>
</dbReference>
<gene>
    <name evidence="14" type="ORF">B0A54_05276</name>
</gene>
<evidence type="ECO:0000256" key="8">
    <source>
        <dbReference type="ARBA" id="ARBA00047899"/>
    </source>
</evidence>
<evidence type="ECO:0000259" key="12">
    <source>
        <dbReference type="PROSITE" id="PS50011"/>
    </source>
</evidence>
<sequence length="898" mass="99034">MPRRRTTIDATTGHWDLGKTIGAGSMGKVKLARNKETGEQVAVKIVPRQSNDGEHHTQAERDRADRSKEVRTAREAAIVTLVDHPYICGMRDVVRTNYHWYMLFEYVNGGQMLDYIISHGRLKEKQARKFGRQISSALDYCHRNSIVHRDLKIENILISKNGDIKIIDFGLSNLFSPRSHLKTFCGSLYFAAPELLQAKAYTGPEVDVWSFGIVLYVLVCEIMSHPWMTKGYNGPPDNYLPARKPLQLPLDSAVVEKMTGFDFGPTDLITSQLTKVMESDDYHRAVRANERRNAQQLPDSERKRGVFDFYKRRNSTTSRDTLNTPSSEAVQLGNDPINAFHPLISVYYLALEKQEREAREKNPGALALPQSPGEKALALPDLPAPAAAHTNSQAYEMPGEKPTGGRMRPRARTQGEDDVQEGLQNLNVNTAPSPTNPAIVEPPFDQQATQPARKESVATGLLRRLSTRRSRDPTTERPPRGERPSHPPPSLAVFAPSETPRKSFSVRRTRDRDPTPTGVRTDTATVPPAEKSALLSPPLPGDGADAKSKKTNGLGRSVSVNSSDIRRRLTRRGVSEGASMRPPMASLGSRDARKPSMDQAGASRDAASDVESSRSQTGGMANRTKSVGHARRESMQARRTVRRDLARTSDVPEETDQDVQDADDVEGGVTGSGSPTGFKPVFLKGVFSVSTTSSKPIQFIRADIIRVLSQLGVEYTEIKGGFRCRHAPSIRSPATAEDPAALHFNPPQPQSQQQQTDTTGHRRKISFSGFNRNADRDAFRTAQASAPQQQQAPTPRSGKLPLRDTASYDNTEDESDDDATLTTTRPGNANANANTSRAAGETSTHVQTDLGDSMVLKFEIFVVKVPLIGLHGIQFKKIDGGTWQYKNMAQTILNELRL</sequence>
<evidence type="ECO:0000259" key="13">
    <source>
        <dbReference type="PROSITE" id="PS50032"/>
    </source>
</evidence>
<keyword evidence="6" id="KW-0418">Kinase</keyword>
<dbReference type="Gene3D" id="3.30.310.80">
    <property type="entry name" value="Kinase associated domain 1, KA1"/>
    <property type="match status" value="1"/>
</dbReference>
<reference evidence="14 15" key="1">
    <citation type="submission" date="2017-03" db="EMBL/GenBank/DDBJ databases">
        <title>Genomes of endolithic fungi from Antarctica.</title>
        <authorList>
            <person name="Coleine C."/>
            <person name="Masonjones S."/>
            <person name="Stajich J.E."/>
        </authorList>
    </citation>
    <scope>NUCLEOTIDE SEQUENCE [LARGE SCALE GENOMIC DNA]</scope>
    <source>
        <strain evidence="14 15">CCFEE 5311</strain>
    </source>
</reference>
<feature type="compositionally biased region" description="Polar residues" evidence="11">
    <location>
        <begin position="835"/>
        <end position="844"/>
    </location>
</feature>
<feature type="region of interest" description="Disordered" evidence="11">
    <location>
        <begin position="732"/>
        <end position="762"/>
    </location>
</feature>
<dbReference type="InterPro" id="IPR000719">
    <property type="entry name" value="Prot_kinase_dom"/>
</dbReference>
<keyword evidence="7 10" id="KW-0067">ATP-binding</keyword>
<dbReference type="PROSITE" id="PS50011">
    <property type="entry name" value="PROTEIN_KINASE_DOM"/>
    <property type="match status" value="1"/>
</dbReference>
<evidence type="ECO:0000256" key="10">
    <source>
        <dbReference type="PROSITE-ProRule" id="PRU10141"/>
    </source>
</evidence>
<keyword evidence="5 10" id="KW-0547">Nucleotide-binding</keyword>
<feature type="compositionally biased region" description="Basic and acidic residues" evidence="11">
    <location>
        <begin position="469"/>
        <end position="485"/>
    </location>
</feature>
<feature type="compositionally biased region" description="Polar residues" evidence="11">
    <location>
        <begin position="422"/>
        <end position="433"/>
    </location>
</feature>
<feature type="compositionally biased region" description="Acidic residues" evidence="11">
    <location>
        <begin position="810"/>
        <end position="819"/>
    </location>
</feature>
<dbReference type="GO" id="GO:0106310">
    <property type="term" value="F:protein serine kinase activity"/>
    <property type="evidence" value="ECO:0007669"/>
    <property type="project" value="RHEA"/>
</dbReference>
<dbReference type="InterPro" id="IPR011009">
    <property type="entry name" value="Kinase-like_dom_sf"/>
</dbReference>
<comment type="similarity">
    <text evidence="1">Belongs to the protein kinase superfamily. CAMK Ser/Thr protein kinase family. NIM1 subfamily.</text>
</comment>
<feature type="region of interest" description="Disordered" evidence="11">
    <location>
        <begin position="780"/>
        <end position="844"/>
    </location>
</feature>
<feature type="domain" description="KA1" evidence="13">
    <location>
        <begin position="849"/>
        <end position="898"/>
    </location>
</feature>
<dbReference type="GO" id="GO:0005737">
    <property type="term" value="C:cytoplasm"/>
    <property type="evidence" value="ECO:0007669"/>
    <property type="project" value="TreeGrafter"/>
</dbReference>
<dbReference type="Pfam" id="PF00069">
    <property type="entry name" value="Pkinase"/>
    <property type="match status" value="1"/>
</dbReference>
<dbReference type="Proteomes" id="UP000310066">
    <property type="component" value="Unassembled WGS sequence"/>
</dbReference>
<comment type="catalytic activity">
    <reaction evidence="8">
        <text>L-threonyl-[protein] + ATP = O-phospho-L-threonyl-[protein] + ADP + H(+)</text>
        <dbReference type="Rhea" id="RHEA:46608"/>
        <dbReference type="Rhea" id="RHEA-COMP:11060"/>
        <dbReference type="Rhea" id="RHEA-COMP:11605"/>
        <dbReference type="ChEBI" id="CHEBI:15378"/>
        <dbReference type="ChEBI" id="CHEBI:30013"/>
        <dbReference type="ChEBI" id="CHEBI:30616"/>
        <dbReference type="ChEBI" id="CHEBI:61977"/>
        <dbReference type="ChEBI" id="CHEBI:456216"/>
        <dbReference type="EC" id="2.7.11.1"/>
    </reaction>
</comment>
<dbReference type="GO" id="GO:0004674">
    <property type="term" value="F:protein serine/threonine kinase activity"/>
    <property type="evidence" value="ECO:0007669"/>
    <property type="project" value="UniProtKB-KW"/>
</dbReference>
<dbReference type="SUPFAM" id="SSF103243">
    <property type="entry name" value="KA1-like"/>
    <property type="match status" value="1"/>
</dbReference>
<accession>A0A4U0V4D9</accession>
<dbReference type="PROSITE" id="PS50032">
    <property type="entry name" value="KA1"/>
    <property type="match status" value="1"/>
</dbReference>
<evidence type="ECO:0000256" key="3">
    <source>
        <dbReference type="ARBA" id="ARBA00022527"/>
    </source>
</evidence>
<organism evidence="14 15">
    <name type="scientific">Friedmanniomyces endolithicus</name>
    <dbReference type="NCBI Taxonomy" id="329885"/>
    <lineage>
        <taxon>Eukaryota</taxon>
        <taxon>Fungi</taxon>
        <taxon>Dikarya</taxon>
        <taxon>Ascomycota</taxon>
        <taxon>Pezizomycotina</taxon>
        <taxon>Dothideomycetes</taxon>
        <taxon>Dothideomycetidae</taxon>
        <taxon>Mycosphaerellales</taxon>
        <taxon>Teratosphaeriaceae</taxon>
        <taxon>Friedmanniomyces</taxon>
    </lineage>
</organism>
<dbReference type="AlphaFoldDB" id="A0A4U0V4D9"/>
<keyword evidence="4" id="KW-0808">Transferase</keyword>
<protein>
    <recommendedName>
        <fullName evidence="2">non-specific serine/threonine protein kinase</fullName>
        <ecNumber evidence="2">2.7.11.1</ecNumber>
    </recommendedName>
</protein>
<comment type="catalytic activity">
    <reaction evidence="9">
        <text>L-seryl-[protein] + ATP = O-phospho-L-seryl-[protein] + ADP + H(+)</text>
        <dbReference type="Rhea" id="RHEA:17989"/>
        <dbReference type="Rhea" id="RHEA-COMP:9863"/>
        <dbReference type="Rhea" id="RHEA-COMP:11604"/>
        <dbReference type="ChEBI" id="CHEBI:15378"/>
        <dbReference type="ChEBI" id="CHEBI:29999"/>
        <dbReference type="ChEBI" id="CHEBI:30616"/>
        <dbReference type="ChEBI" id="CHEBI:83421"/>
        <dbReference type="ChEBI" id="CHEBI:456216"/>
        <dbReference type="EC" id="2.7.11.1"/>
    </reaction>
</comment>
<feature type="region of interest" description="Disordered" evidence="11">
    <location>
        <begin position="48"/>
        <end position="69"/>
    </location>
</feature>
<feature type="compositionally biased region" description="Basic and acidic residues" evidence="11">
    <location>
        <begin position="51"/>
        <end position="69"/>
    </location>
</feature>
<evidence type="ECO:0000313" key="14">
    <source>
        <dbReference type="EMBL" id="TKA43494.1"/>
    </source>
</evidence>
<feature type="region of interest" description="Disordered" evidence="11">
    <location>
        <begin position="388"/>
        <end position="673"/>
    </location>
</feature>
<dbReference type="InterPro" id="IPR017441">
    <property type="entry name" value="Protein_kinase_ATP_BS"/>
</dbReference>
<dbReference type="GO" id="GO:0005524">
    <property type="term" value="F:ATP binding"/>
    <property type="evidence" value="ECO:0007669"/>
    <property type="project" value="UniProtKB-UniRule"/>
</dbReference>
<feature type="binding site" evidence="10">
    <location>
        <position position="44"/>
    </location>
    <ligand>
        <name>ATP</name>
        <dbReference type="ChEBI" id="CHEBI:30616"/>
    </ligand>
</feature>
<dbReference type="EC" id="2.7.11.1" evidence="2"/>
<dbReference type="EMBL" id="NAJP01000018">
    <property type="protein sequence ID" value="TKA43494.1"/>
    <property type="molecule type" value="Genomic_DNA"/>
</dbReference>
<comment type="caution">
    <text evidence="14">The sequence shown here is derived from an EMBL/GenBank/DDBJ whole genome shotgun (WGS) entry which is preliminary data.</text>
</comment>